<reference evidence="8" key="1">
    <citation type="submission" date="2016-11" db="EMBL/GenBank/DDBJ databases">
        <title>The genome sequence of Colletotrichum cuscutae.</title>
        <authorList>
            <person name="Baroncelli R."/>
        </authorList>
    </citation>
    <scope>NUCLEOTIDE SEQUENCE</scope>
    <source>
        <strain evidence="8">IMI 304802</strain>
    </source>
</reference>
<evidence type="ECO:0000256" key="3">
    <source>
        <dbReference type="ARBA" id="ARBA00004370"/>
    </source>
</evidence>
<dbReference type="GO" id="GO:0005739">
    <property type="term" value="C:mitochondrion"/>
    <property type="evidence" value="ECO:0007669"/>
    <property type="project" value="UniProtKB-SubCell"/>
</dbReference>
<evidence type="ECO:0000313" key="8">
    <source>
        <dbReference type="EMBL" id="KAK1452670.1"/>
    </source>
</evidence>
<dbReference type="InterPro" id="IPR052374">
    <property type="entry name" value="SERAC1"/>
</dbReference>
<comment type="caution">
    <text evidence="8">The sequence shown here is derived from an EMBL/GenBank/DDBJ whole genome shotgun (WGS) entry which is preliminary data.</text>
</comment>
<dbReference type="EMBL" id="MPDP01000295">
    <property type="protein sequence ID" value="KAK1452670.1"/>
    <property type="molecule type" value="Genomic_DNA"/>
</dbReference>
<dbReference type="AlphaFoldDB" id="A0AAI9U8P1"/>
<comment type="subcellular location">
    <subcellularLocation>
        <location evidence="2">Endoplasmic reticulum</location>
    </subcellularLocation>
    <subcellularLocation>
        <location evidence="3">Membrane</location>
    </subcellularLocation>
    <subcellularLocation>
        <location evidence="1">Mitochondrion</location>
    </subcellularLocation>
</comment>
<dbReference type="GO" id="GO:0005783">
    <property type="term" value="C:endoplasmic reticulum"/>
    <property type="evidence" value="ECO:0007669"/>
    <property type="project" value="UniProtKB-SubCell"/>
</dbReference>
<keyword evidence="5" id="KW-0496">Mitochondrion</keyword>
<keyword evidence="6" id="KW-0472">Membrane</keyword>
<keyword evidence="9" id="KW-1185">Reference proteome</keyword>
<organism evidence="8 9">
    <name type="scientific">Colletotrichum cuscutae</name>
    <dbReference type="NCBI Taxonomy" id="1209917"/>
    <lineage>
        <taxon>Eukaryota</taxon>
        <taxon>Fungi</taxon>
        <taxon>Dikarya</taxon>
        <taxon>Ascomycota</taxon>
        <taxon>Pezizomycotina</taxon>
        <taxon>Sordariomycetes</taxon>
        <taxon>Hypocreomycetidae</taxon>
        <taxon>Glomerellales</taxon>
        <taxon>Glomerellaceae</taxon>
        <taxon>Colletotrichum</taxon>
        <taxon>Colletotrichum acutatum species complex</taxon>
    </lineage>
</organism>
<accession>A0AAI9U8P1</accession>
<dbReference type="PANTHER" id="PTHR48182:SF2">
    <property type="entry name" value="PROTEIN SERAC1"/>
    <property type="match status" value="1"/>
</dbReference>
<gene>
    <name evidence="8" type="ORF">CCUS01_10711</name>
</gene>
<dbReference type="PANTHER" id="PTHR48182">
    <property type="entry name" value="PROTEIN SERAC1"/>
    <property type="match status" value="1"/>
</dbReference>
<sequence>MRRFFRKDRRKDRDKTEDRPREAPQAESPTNPIAVPQPTASTSKQPGVSLAAVASHSGSYEGYPTGLKTLHDPAEGEAVVDIIFIHGLKGHREKTWTAENASEPWPMTLLPSEIPNARVLAYGYDADVAKATDALSRAHTRDHFREVFNSTRGILFLGTPHHGSAVAVWAERLAKSLGVLKKTNTEILGVLKPESEVLAEIQDNFHNITQSQSTAGVRAIQITCFYEELPLPGVGLVVPQHSAIIPGKDAVGIRGNHHTMAKFSSRGDPGFIDICDELRIWMKKIDLEASITKKQSMSPPIIKEQAERGSTALKEDQKISVKFLVPFAKNKSFVGRSDVFSRLQSEFCHGPGDDIEDARFRVCLYGLGGISN</sequence>
<evidence type="ECO:0000256" key="5">
    <source>
        <dbReference type="ARBA" id="ARBA00023128"/>
    </source>
</evidence>
<evidence type="ECO:0000313" key="9">
    <source>
        <dbReference type="Proteomes" id="UP001239213"/>
    </source>
</evidence>
<feature type="region of interest" description="Disordered" evidence="7">
    <location>
        <begin position="1"/>
        <end position="48"/>
    </location>
</feature>
<protein>
    <recommendedName>
        <fullName evidence="10">LipA and NB-ARC domain-containing protein</fullName>
    </recommendedName>
</protein>
<feature type="compositionally biased region" description="Basic residues" evidence="7">
    <location>
        <begin position="1"/>
        <end position="10"/>
    </location>
</feature>
<evidence type="ECO:0008006" key="10">
    <source>
        <dbReference type="Google" id="ProtNLM"/>
    </source>
</evidence>
<dbReference type="GO" id="GO:0016020">
    <property type="term" value="C:membrane"/>
    <property type="evidence" value="ECO:0007669"/>
    <property type="project" value="UniProtKB-SubCell"/>
</dbReference>
<evidence type="ECO:0000256" key="4">
    <source>
        <dbReference type="ARBA" id="ARBA00022824"/>
    </source>
</evidence>
<evidence type="ECO:0000256" key="7">
    <source>
        <dbReference type="SAM" id="MobiDB-lite"/>
    </source>
</evidence>
<evidence type="ECO:0000256" key="2">
    <source>
        <dbReference type="ARBA" id="ARBA00004240"/>
    </source>
</evidence>
<dbReference type="Proteomes" id="UP001239213">
    <property type="component" value="Unassembled WGS sequence"/>
</dbReference>
<evidence type="ECO:0000256" key="1">
    <source>
        <dbReference type="ARBA" id="ARBA00004173"/>
    </source>
</evidence>
<keyword evidence="4" id="KW-0256">Endoplasmic reticulum</keyword>
<name>A0AAI9U8P1_9PEZI</name>
<evidence type="ECO:0000256" key="6">
    <source>
        <dbReference type="ARBA" id="ARBA00023136"/>
    </source>
</evidence>
<proteinExistence type="predicted"/>
<feature type="compositionally biased region" description="Basic and acidic residues" evidence="7">
    <location>
        <begin position="11"/>
        <end position="24"/>
    </location>
</feature>